<organism evidence="1 2">
    <name type="scientific">Vespula maculifrons</name>
    <name type="common">Eastern yellow jacket</name>
    <name type="synonym">Wasp</name>
    <dbReference type="NCBI Taxonomy" id="7453"/>
    <lineage>
        <taxon>Eukaryota</taxon>
        <taxon>Metazoa</taxon>
        <taxon>Ecdysozoa</taxon>
        <taxon>Arthropoda</taxon>
        <taxon>Hexapoda</taxon>
        <taxon>Insecta</taxon>
        <taxon>Pterygota</taxon>
        <taxon>Neoptera</taxon>
        <taxon>Endopterygota</taxon>
        <taxon>Hymenoptera</taxon>
        <taxon>Apocrita</taxon>
        <taxon>Aculeata</taxon>
        <taxon>Vespoidea</taxon>
        <taxon>Vespidae</taxon>
        <taxon>Vespinae</taxon>
        <taxon>Vespula</taxon>
    </lineage>
</organism>
<reference evidence="1 2" key="1">
    <citation type="journal article" date="2024" name="Ann. Entomol. Soc. Am.">
        <title>Genomic analyses of the southern and eastern yellowjacket wasps (Hymenoptera: Vespidae) reveal evolutionary signatures of social life.</title>
        <authorList>
            <person name="Catto M.A."/>
            <person name="Caine P.B."/>
            <person name="Orr S.E."/>
            <person name="Hunt B.G."/>
            <person name="Goodisman M.A.D."/>
        </authorList>
    </citation>
    <scope>NUCLEOTIDE SEQUENCE [LARGE SCALE GENOMIC DNA]</scope>
    <source>
        <strain evidence="1">232</strain>
        <tissue evidence="1">Head and thorax</tissue>
    </source>
</reference>
<comment type="caution">
    <text evidence="1">The sequence shown here is derived from an EMBL/GenBank/DDBJ whole genome shotgun (WGS) entry which is preliminary data.</text>
</comment>
<protein>
    <submittedName>
        <fullName evidence="1">Uncharacterized protein</fullName>
    </submittedName>
</protein>
<accession>A0ABD2BVA7</accession>
<dbReference type="Proteomes" id="UP001607303">
    <property type="component" value="Unassembled WGS sequence"/>
</dbReference>
<evidence type="ECO:0000313" key="1">
    <source>
        <dbReference type="EMBL" id="KAL2736525.1"/>
    </source>
</evidence>
<dbReference type="EMBL" id="JAYRBN010000066">
    <property type="protein sequence ID" value="KAL2736525.1"/>
    <property type="molecule type" value="Genomic_DNA"/>
</dbReference>
<keyword evidence="2" id="KW-1185">Reference proteome</keyword>
<evidence type="ECO:0000313" key="2">
    <source>
        <dbReference type="Proteomes" id="UP001607303"/>
    </source>
</evidence>
<proteinExistence type="predicted"/>
<dbReference type="AlphaFoldDB" id="A0ABD2BVA7"/>
<gene>
    <name evidence="1" type="ORF">V1477_013034</name>
</gene>
<name>A0ABD2BVA7_VESMC</name>
<sequence>MIDRHRYTHKVLVYCNIMAITRIANVVRRDTCCIKILQNACHVSFRYYIVSEGEGTIGSVHLLQIESLTSTIEESHKTD</sequence>